<dbReference type="EMBL" id="MT630860">
    <property type="protein sequence ID" value="QNO43756.1"/>
    <property type="molecule type" value="Genomic_DNA"/>
</dbReference>
<reference evidence="1" key="1">
    <citation type="submission" date="2020-06" db="EMBL/GenBank/DDBJ databases">
        <title>Unique genomic features of the anaerobic methanotrophic archaea.</title>
        <authorList>
            <person name="Chadwick G.L."/>
            <person name="Skennerton C.T."/>
            <person name="Laso-Perez R."/>
            <person name="Leu A.O."/>
            <person name="Speth D.R."/>
            <person name="Yu H."/>
            <person name="Morgan-Lang C."/>
            <person name="Hatzenpichler R."/>
            <person name="Goudeau D."/>
            <person name="Malmstrom R."/>
            <person name="Brazelton W.J."/>
            <person name="Woyke T."/>
            <person name="Hallam S.J."/>
            <person name="Tyson G.W."/>
            <person name="Wegener G."/>
            <person name="Boetius A."/>
            <person name="Orphan V."/>
        </authorList>
    </citation>
    <scope>NUCLEOTIDE SEQUENCE</scope>
</reference>
<evidence type="ECO:0000313" key="2">
    <source>
        <dbReference type="EMBL" id="QNO46357.1"/>
    </source>
</evidence>
<name>A0A7G9Y6X2_9EURY</name>
<dbReference type="PANTHER" id="PTHR42754">
    <property type="entry name" value="ENDOGLUCANASE"/>
    <property type="match status" value="1"/>
</dbReference>
<dbReference type="Gene3D" id="1.10.1330.10">
    <property type="entry name" value="Dockerin domain"/>
    <property type="match status" value="1"/>
</dbReference>
<dbReference type="EMBL" id="MT631186">
    <property type="protein sequence ID" value="QNO46357.1"/>
    <property type="molecule type" value="Genomic_DNA"/>
</dbReference>
<accession>A0A7G9Y6X2</accession>
<dbReference type="SUPFAM" id="SSF49265">
    <property type="entry name" value="Fibronectin type III"/>
    <property type="match status" value="1"/>
</dbReference>
<dbReference type="PANTHER" id="PTHR42754:SF1">
    <property type="entry name" value="LIPOPROTEIN"/>
    <property type="match status" value="1"/>
</dbReference>
<proteinExistence type="predicted"/>
<protein>
    <recommendedName>
        <fullName evidence="3">Fibronectin type-III domain-containing protein</fullName>
    </recommendedName>
</protein>
<evidence type="ECO:0000313" key="1">
    <source>
        <dbReference type="EMBL" id="QNO43756.1"/>
    </source>
</evidence>
<dbReference type="AlphaFoldDB" id="A0A7G9Y6X2"/>
<dbReference type="InterPro" id="IPR013783">
    <property type="entry name" value="Ig-like_fold"/>
</dbReference>
<organism evidence="1">
    <name type="scientific">Candidatus Methanogaster sp. ANME-2c ERB4</name>
    <dbReference type="NCBI Taxonomy" id="2759911"/>
    <lineage>
        <taxon>Archaea</taxon>
        <taxon>Methanobacteriati</taxon>
        <taxon>Methanobacteriota</taxon>
        <taxon>Stenosarchaea group</taxon>
        <taxon>Methanomicrobia</taxon>
        <taxon>Methanosarcinales</taxon>
        <taxon>ANME-2 cluster</taxon>
        <taxon>Candidatus Methanogasteraceae</taxon>
        <taxon>Candidatus Methanogaster</taxon>
    </lineage>
</organism>
<dbReference type="Pfam" id="PF17957">
    <property type="entry name" value="Big_7"/>
    <property type="match status" value="1"/>
</dbReference>
<evidence type="ECO:0008006" key="3">
    <source>
        <dbReference type="Google" id="ProtNLM"/>
    </source>
</evidence>
<sequence length="805" mass="85502">MKKIIELSLIILFLLSFTLPANAATIALVRSTVEYADNVEQGGILEFVWNTPSLSNEEVRYLINDIPSEFDVGEANVEISSNMGTFDKIIKSYKIVLRSTTALNGNLEVKINISIPSDCPENTYTLNISEMVGSDSDMLNPSSIDIIVQKSSTNPPSATVLHPNGGESIPIGTQVQVSAHATDDTAVTSVTFSYSSNGGSDWNPIGAGTIVSGTSKDGIWNRTWDTNGLGAGSNYLIRAVADDGTSTREDQSDSTFSLTCTSPSASALNDPGTTDTDGSYTVSWSSVSGATSYTLEEDTSGSFGSPTVVYFGSGTSKYITGRRDGTYYYRVNACNACGCSGWSNVEDIEVSISHEGEGWNRTFGGADRDVAYSVQQTSDGGFILAGYTDSYGAGSSDFWLVKTDSSGNKQWDKTFGGADSDIARSVQQTSNGGYILAGCMDYSAAGMYDARLVRIDSSRAILWDVTLGGTGWDTAESVQETSDGGFVFAGYTGSYGAGYYDAWLVKVDSNGCIQWNRTFGGSGRDVAYSVQQTSDGGYIIAGSTQPQGGYLLSTGFMNSLGIDFADVWLVKTDSNGNKQWDKTFGGNDWDAAESIQQTYDGGFILAGYTKSYGAGDPDFWLIKTYSNGNKQWDKTFGETDDDYAYSVQQTSDGGYILAGVTEPHSDAPAPLSESMSPCGAGGSDVWLVKTDSEGGKEWDKTFGGTDDDYASSVQQTSDGGYVLAGYTKSYGAGGSDFWLIKLGTAAQMRGDLNHDGILTPADAAIALRLAATGGWDANADVNHDDYITSLDALMILQATADAIDL</sequence>
<gene>
    <name evidence="1" type="ORF">ALLGJMBF_00008</name>
    <name evidence="2" type="ORF">KJPMONCH_00006</name>
</gene>
<dbReference type="Gene3D" id="2.60.40.10">
    <property type="entry name" value="Immunoglobulins"/>
    <property type="match status" value="2"/>
</dbReference>
<dbReference type="InterPro" id="IPR036439">
    <property type="entry name" value="Dockerin_dom_sf"/>
</dbReference>
<dbReference type="GO" id="GO:0000272">
    <property type="term" value="P:polysaccharide catabolic process"/>
    <property type="evidence" value="ECO:0007669"/>
    <property type="project" value="InterPro"/>
</dbReference>
<dbReference type="InterPro" id="IPR036116">
    <property type="entry name" value="FN3_sf"/>
</dbReference>
<dbReference type="SUPFAM" id="SSF63446">
    <property type="entry name" value="Type I dockerin domain"/>
    <property type="match status" value="1"/>
</dbReference>